<accession>A0A8T2P276</accession>
<evidence type="ECO:0000313" key="1">
    <source>
        <dbReference type="EMBL" id="KAG9345451.1"/>
    </source>
</evidence>
<dbReference type="EMBL" id="JAFBMS010000017">
    <property type="protein sequence ID" value="KAG9345451.1"/>
    <property type="molecule type" value="Genomic_DNA"/>
</dbReference>
<dbReference type="AlphaFoldDB" id="A0A8T2P276"/>
<organism evidence="1 2">
    <name type="scientific">Albula glossodonta</name>
    <name type="common">roundjaw bonefish</name>
    <dbReference type="NCBI Taxonomy" id="121402"/>
    <lineage>
        <taxon>Eukaryota</taxon>
        <taxon>Metazoa</taxon>
        <taxon>Chordata</taxon>
        <taxon>Craniata</taxon>
        <taxon>Vertebrata</taxon>
        <taxon>Euteleostomi</taxon>
        <taxon>Actinopterygii</taxon>
        <taxon>Neopterygii</taxon>
        <taxon>Teleostei</taxon>
        <taxon>Albuliformes</taxon>
        <taxon>Albulidae</taxon>
        <taxon>Albula</taxon>
    </lineage>
</organism>
<evidence type="ECO:0000313" key="2">
    <source>
        <dbReference type="Proteomes" id="UP000824540"/>
    </source>
</evidence>
<proteinExistence type="predicted"/>
<protein>
    <submittedName>
        <fullName evidence="1">Uncharacterized protein</fullName>
    </submittedName>
</protein>
<dbReference type="Proteomes" id="UP000824540">
    <property type="component" value="Unassembled WGS sequence"/>
</dbReference>
<comment type="caution">
    <text evidence="1">The sequence shown here is derived from an EMBL/GenBank/DDBJ whole genome shotgun (WGS) entry which is preliminary data.</text>
</comment>
<gene>
    <name evidence="1" type="ORF">JZ751_008595</name>
</gene>
<name>A0A8T2P276_9TELE</name>
<reference evidence="1" key="1">
    <citation type="thesis" date="2021" institute="BYU ScholarsArchive" country="Provo, UT, USA">
        <title>Applications of and Algorithms for Genome Assembly and Genomic Analyses with an Emphasis on Marine Teleosts.</title>
        <authorList>
            <person name="Pickett B.D."/>
        </authorList>
    </citation>
    <scope>NUCLEOTIDE SEQUENCE</scope>
    <source>
        <strain evidence="1">HI-2016</strain>
    </source>
</reference>
<keyword evidence="2" id="KW-1185">Reference proteome</keyword>
<sequence length="73" mass="8396">MPGTTSDRSRHWHNFQLDLTIVEMDCYQQKHELALTSAVPVNRAMCWNVERRCPGLIRQSAKLGFQNGDQDHG</sequence>